<dbReference type="GO" id="GO:0022857">
    <property type="term" value="F:transmembrane transporter activity"/>
    <property type="evidence" value="ECO:0007669"/>
    <property type="project" value="InterPro"/>
</dbReference>
<comment type="similarity">
    <text evidence="2 6">Belongs to the drug/metabolite transporter (DMT) superfamily. Plant drug/metabolite exporter (P-DME) (TC 2.A.7.4) family.</text>
</comment>
<evidence type="ECO:0000256" key="2">
    <source>
        <dbReference type="ARBA" id="ARBA00007635"/>
    </source>
</evidence>
<organism evidence="9 10">
    <name type="scientific">Acorus gramineus</name>
    <name type="common">Dwarf sweet flag</name>
    <dbReference type="NCBI Taxonomy" id="55184"/>
    <lineage>
        <taxon>Eukaryota</taxon>
        <taxon>Viridiplantae</taxon>
        <taxon>Streptophyta</taxon>
        <taxon>Embryophyta</taxon>
        <taxon>Tracheophyta</taxon>
        <taxon>Spermatophyta</taxon>
        <taxon>Magnoliopsida</taxon>
        <taxon>Liliopsida</taxon>
        <taxon>Acoraceae</taxon>
        <taxon>Acorus</taxon>
    </lineage>
</organism>
<sequence>MMRCFSSWMPILGMVAANVGFATVNVLIKKTLDEGINHLVLITYRQCIAAAFLSPIAYVRERKTRTKITATIFCQIFLSAMLGATLTQYFFFIGMQYTTATFSCAFLNMAPVVTFMIALPMGLETLNVKSMGGKAKILGTITSTVGAMVLTFYKGVLLTHTSHQGPMVHATPPESMAEHHHRMEKWTLGALALLGGCFCWSTWFLVQSKISKNYPSVYSGTSIMFFLSVLQSASLSFATQRGTSLWVLKGKLEIGTVVYSGLVGSGLGFLIMSWCVKQRGPVFTAAFSPLIQIFVAVIEFCFLHEQLHLGSVLGSMLVIAGLYFLLWGKSKELLNCEAEQGCESKQDQENNKEDEGLRVEQV</sequence>
<feature type="transmembrane region" description="Helical" evidence="6">
    <location>
        <begin position="97"/>
        <end position="123"/>
    </location>
</feature>
<keyword evidence="4 6" id="KW-1133">Transmembrane helix</keyword>
<comment type="subcellular location">
    <subcellularLocation>
        <location evidence="1 6">Membrane</location>
        <topology evidence="1 6">Multi-pass membrane protein</topology>
    </subcellularLocation>
</comment>
<dbReference type="InterPro" id="IPR030184">
    <property type="entry name" value="WAT1-related"/>
</dbReference>
<accession>A0AAV9BAF2</accession>
<feature type="region of interest" description="Disordered" evidence="7">
    <location>
        <begin position="341"/>
        <end position="362"/>
    </location>
</feature>
<feature type="transmembrane region" description="Helical" evidence="6">
    <location>
        <begin position="217"/>
        <end position="237"/>
    </location>
</feature>
<evidence type="ECO:0000256" key="4">
    <source>
        <dbReference type="ARBA" id="ARBA00022989"/>
    </source>
</evidence>
<keyword evidence="10" id="KW-1185">Reference proteome</keyword>
<keyword evidence="3 6" id="KW-0812">Transmembrane</keyword>
<feature type="transmembrane region" description="Helical" evidence="6">
    <location>
        <begin position="70"/>
        <end position="91"/>
    </location>
</feature>
<feature type="transmembrane region" description="Helical" evidence="6">
    <location>
        <begin position="186"/>
        <end position="205"/>
    </location>
</feature>
<feature type="transmembrane region" description="Helical" evidence="6">
    <location>
        <begin position="38"/>
        <end position="58"/>
    </location>
</feature>
<dbReference type="InterPro" id="IPR000620">
    <property type="entry name" value="EamA_dom"/>
</dbReference>
<comment type="caution">
    <text evidence="9">The sequence shown here is derived from an EMBL/GenBank/DDBJ whole genome shotgun (WGS) entry which is preliminary data.</text>
</comment>
<evidence type="ECO:0000313" key="10">
    <source>
        <dbReference type="Proteomes" id="UP001179952"/>
    </source>
</evidence>
<evidence type="ECO:0000256" key="6">
    <source>
        <dbReference type="RuleBase" id="RU363077"/>
    </source>
</evidence>
<feature type="transmembrane region" description="Helical" evidence="6">
    <location>
        <begin position="135"/>
        <end position="153"/>
    </location>
</feature>
<evidence type="ECO:0000259" key="8">
    <source>
        <dbReference type="Pfam" id="PF00892"/>
    </source>
</evidence>
<dbReference type="EMBL" id="JAUJYN010000004">
    <property type="protein sequence ID" value="KAK1273674.1"/>
    <property type="molecule type" value="Genomic_DNA"/>
</dbReference>
<evidence type="ECO:0000256" key="5">
    <source>
        <dbReference type="ARBA" id="ARBA00023136"/>
    </source>
</evidence>
<reference evidence="9" key="1">
    <citation type="journal article" date="2023" name="Nat. Commun.">
        <title>Diploid and tetraploid genomes of Acorus and the evolution of monocots.</title>
        <authorList>
            <person name="Ma L."/>
            <person name="Liu K.W."/>
            <person name="Li Z."/>
            <person name="Hsiao Y.Y."/>
            <person name="Qi Y."/>
            <person name="Fu T."/>
            <person name="Tang G.D."/>
            <person name="Zhang D."/>
            <person name="Sun W.H."/>
            <person name="Liu D.K."/>
            <person name="Li Y."/>
            <person name="Chen G.Z."/>
            <person name="Liu X.D."/>
            <person name="Liao X.Y."/>
            <person name="Jiang Y.T."/>
            <person name="Yu X."/>
            <person name="Hao Y."/>
            <person name="Huang J."/>
            <person name="Zhao X.W."/>
            <person name="Ke S."/>
            <person name="Chen Y.Y."/>
            <person name="Wu W.L."/>
            <person name="Hsu J.L."/>
            <person name="Lin Y.F."/>
            <person name="Huang M.D."/>
            <person name="Li C.Y."/>
            <person name="Huang L."/>
            <person name="Wang Z.W."/>
            <person name="Zhao X."/>
            <person name="Zhong W.Y."/>
            <person name="Peng D.H."/>
            <person name="Ahmad S."/>
            <person name="Lan S."/>
            <person name="Zhang J.S."/>
            <person name="Tsai W.C."/>
            <person name="Van de Peer Y."/>
            <person name="Liu Z.J."/>
        </authorList>
    </citation>
    <scope>NUCLEOTIDE SEQUENCE</scope>
    <source>
        <strain evidence="9">SCP</strain>
    </source>
</reference>
<dbReference type="Pfam" id="PF00892">
    <property type="entry name" value="EamA"/>
    <property type="match status" value="2"/>
</dbReference>
<proteinExistence type="inferred from homology"/>
<feature type="compositionally biased region" description="Basic and acidic residues" evidence="7">
    <location>
        <begin position="342"/>
        <end position="362"/>
    </location>
</feature>
<protein>
    <recommendedName>
        <fullName evidence="6">WAT1-related protein</fullName>
    </recommendedName>
</protein>
<keyword evidence="5 6" id="KW-0472">Membrane</keyword>
<dbReference type="Proteomes" id="UP001179952">
    <property type="component" value="Unassembled WGS sequence"/>
</dbReference>
<name>A0AAV9BAF2_ACOGR</name>
<evidence type="ECO:0000256" key="7">
    <source>
        <dbReference type="SAM" id="MobiDB-lite"/>
    </source>
</evidence>
<dbReference type="PANTHER" id="PTHR31218">
    <property type="entry name" value="WAT1-RELATED PROTEIN"/>
    <property type="match status" value="1"/>
</dbReference>
<gene>
    <name evidence="9" type="ORF">QJS04_geneDACA010805</name>
</gene>
<dbReference type="GO" id="GO:0016020">
    <property type="term" value="C:membrane"/>
    <property type="evidence" value="ECO:0007669"/>
    <property type="project" value="UniProtKB-SubCell"/>
</dbReference>
<feature type="transmembrane region" description="Helical" evidence="6">
    <location>
        <begin position="309"/>
        <end position="327"/>
    </location>
</feature>
<reference evidence="9" key="2">
    <citation type="submission" date="2023-06" db="EMBL/GenBank/DDBJ databases">
        <authorList>
            <person name="Ma L."/>
            <person name="Liu K.-W."/>
            <person name="Li Z."/>
            <person name="Hsiao Y.-Y."/>
            <person name="Qi Y."/>
            <person name="Fu T."/>
            <person name="Tang G."/>
            <person name="Zhang D."/>
            <person name="Sun W.-H."/>
            <person name="Liu D.-K."/>
            <person name="Li Y."/>
            <person name="Chen G.-Z."/>
            <person name="Liu X.-D."/>
            <person name="Liao X.-Y."/>
            <person name="Jiang Y.-T."/>
            <person name="Yu X."/>
            <person name="Hao Y."/>
            <person name="Huang J."/>
            <person name="Zhao X.-W."/>
            <person name="Ke S."/>
            <person name="Chen Y.-Y."/>
            <person name="Wu W.-L."/>
            <person name="Hsu J.-L."/>
            <person name="Lin Y.-F."/>
            <person name="Huang M.-D."/>
            <person name="Li C.-Y."/>
            <person name="Huang L."/>
            <person name="Wang Z.-W."/>
            <person name="Zhao X."/>
            <person name="Zhong W.-Y."/>
            <person name="Peng D.-H."/>
            <person name="Ahmad S."/>
            <person name="Lan S."/>
            <person name="Zhang J.-S."/>
            <person name="Tsai W.-C."/>
            <person name="Van De Peer Y."/>
            <person name="Liu Z.-J."/>
        </authorList>
    </citation>
    <scope>NUCLEOTIDE SEQUENCE</scope>
    <source>
        <strain evidence="9">SCP</strain>
        <tissue evidence="9">Leaves</tissue>
    </source>
</reference>
<dbReference type="AlphaFoldDB" id="A0AAV9BAF2"/>
<evidence type="ECO:0000313" key="9">
    <source>
        <dbReference type="EMBL" id="KAK1273674.1"/>
    </source>
</evidence>
<feature type="domain" description="EamA" evidence="8">
    <location>
        <begin position="10"/>
        <end position="135"/>
    </location>
</feature>
<evidence type="ECO:0000256" key="1">
    <source>
        <dbReference type="ARBA" id="ARBA00004141"/>
    </source>
</evidence>
<dbReference type="SUPFAM" id="SSF103481">
    <property type="entry name" value="Multidrug resistance efflux transporter EmrE"/>
    <property type="match status" value="2"/>
</dbReference>
<feature type="transmembrane region" description="Helical" evidence="6">
    <location>
        <begin position="257"/>
        <end position="276"/>
    </location>
</feature>
<feature type="transmembrane region" description="Helical" evidence="6">
    <location>
        <begin position="283"/>
        <end position="303"/>
    </location>
</feature>
<feature type="domain" description="EamA" evidence="8">
    <location>
        <begin position="188"/>
        <end position="326"/>
    </location>
</feature>
<evidence type="ECO:0000256" key="3">
    <source>
        <dbReference type="ARBA" id="ARBA00022692"/>
    </source>
</evidence>
<dbReference type="InterPro" id="IPR037185">
    <property type="entry name" value="EmrE-like"/>
</dbReference>